<proteinExistence type="predicted"/>
<dbReference type="EMBL" id="JSYZ01000002">
    <property type="protein sequence ID" value="KPA92714.1"/>
    <property type="molecule type" value="Genomic_DNA"/>
</dbReference>
<dbReference type="Pfam" id="PF21929">
    <property type="entry name" value="GpP_4th"/>
    <property type="match status" value="1"/>
</dbReference>
<evidence type="ECO:0000259" key="4">
    <source>
        <dbReference type="Pfam" id="PF22255"/>
    </source>
</evidence>
<gene>
    <name evidence="5" type="ORF">PF66_00452</name>
</gene>
<evidence type="ECO:0000259" key="3">
    <source>
        <dbReference type="Pfam" id="PF21929"/>
    </source>
</evidence>
<dbReference type="InterPro" id="IPR049354">
    <property type="entry name" value="GpP-like_N"/>
</dbReference>
<evidence type="ECO:0000313" key="5">
    <source>
        <dbReference type="EMBL" id="KPA92714.1"/>
    </source>
</evidence>
<dbReference type="AlphaFoldDB" id="A0A0M9GJC4"/>
<dbReference type="Gene3D" id="2.30.300.10">
    <property type="entry name" value="Baseplate protein-like domain - beta roll fold"/>
    <property type="match status" value="1"/>
</dbReference>
<reference evidence="5 6" key="1">
    <citation type="journal article" date="2015" name="PLoS ONE">
        <title>Rice-Infecting Pseudomonas Genomes Are Highly Accessorized and Harbor Multiple Putative Virulence Mechanisms to Cause Sheath Brown Rot.</title>
        <authorList>
            <person name="Quibod I.L."/>
            <person name="Grande G."/>
            <person name="Oreiro E.G."/>
            <person name="Borja F.N."/>
            <person name="Dossa G.S."/>
            <person name="Mauleon R."/>
            <person name="Cruz C.V."/>
            <person name="Oliva R."/>
        </authorList>
    </citation>
    <scope>NUCLEOTIDE SEQUENCE [LARGE SCALE GENOMIC DNA]</scope>
    <source>
        <strain evidence="5 6">IRRI 6609</strain>
    </source>
</reference>
<name>A0A0M9GJC4_9PSED</name>
<keyword evidence="6" id="KW-1185">Reference proteome</keyword>
<dbReference type="InterPro" id="IPR026276">
    <property type="entry name" value="Baseplate_GpP"/>
</dbReference>
<dbReference type="PIRSF" id="PIRSF004440">
    <property type="entry name" value="GpP"/>
    <property type="match status" value="1"/>
</dbReference>
<organism evidence="5 6">
    <name type="scientific">Pseudomonas asplenii</name>
    <dbReference type="NCBI Taxonomy" id="53407"/>
    <lineage>
        <taxon>Bacteria</taxon>
        <taxon>Pseudomonadati</taxon>
        <taxon>Pseudomonadota</taxon>
        <taxon>Gammaproteobacteria</taxon>
        <taxon>Pseudomonadales</taxon>
        <taxon>Pseudomonadaceae</taxon>
        <taxon>Pseudomonas</taxon>
    </lineage>
</organism>
<accession>A0A0M9GJC4</accession>
<dbReference type="Pfam" id="PF22255">
    <property type="entry name" value="Gp44-like_2nd"/>
    <property type="match status" value="1"/>
</dbReference>
<dbReference type="OrthoDB" id="9016931at2"/>
<feature type="domain" description="Baseplate hub protein gp44-like N-terminal" evidence="2">
    <location>
        <begin position="8"/>
        <end position="91"/>
    </location>
</feature>
<evidence type="ECO:0000259" key="2">
    <source>
        <dbReference type="Pfam" id="PF21683"/>
    </source>
</evidence>
<feature type="compositionally biased region" description="Low complexity" evidence="1">
    <location>
        <begin position="224"/>
        <end position="238"/>
    </location>
</feature>
<feature type="domain" description="Baseplate hub protein gp44/GpP-like C-terminal" evidence="3">
    <location>
        <begin position="255"/>
        <end position="338"/>
    </location>
</feature>
<protein>
    <submittedName>
        <fullName evidence="5">Mu-like prophage tail protein gpP</fullName>
    </submittedName>
</protein>
<evidence type="ECO:0000313" key="6">
    <source>
        <dbReference type="Proteomes" id="UP000037931"/>
    </source>
</evidence>
<dbReference type="RefSeq" id="WP_054061789.1">
    <property type="nucleotide sequence ID" value="NZ_JSYZ01000002.1"/>
</dbReference>
<dbReference type="InterPro" id="IPR053981">
    <property type="entry name" value="Gp44/GpP-like_2nd"/>
</dbReference>
<dbReference type="Pfam" id="PF21683">
    <property type="entry name" value="GpP-like_1st"/>
    <property type="match status" value="1"/>
</dbReference>
<evidence type="ECO:0000256" key="1">
    <source>
        <dbReference type="SAM" id="MobiDB-lite"/>
    </source>
</evidence>
<feature type="domain" description="Baseplate hub protein gp44/GpP-like second" evidence="4">
    <location>
        <begin position="95"/>
        <end position="177"/>
    </location>
</feature>
<sequence length="349" mass="38254">MNDIDNAVVLLVDGLSYEGWKAIEISADLERQFRTFKLGITWQWPGQTLAVPIKAGARCQVLIGCDLVLTGHVYQAPISYDGKQISLTIEGSSLTRDLVDCAAINQPSQWRQQGLLTIVEALAKPYKVNVRSEIPETTRLQTHSIVPGETVFKSIDRLLTLYRVFSTDDASGNLVLAKPGSAGRASDVLELGRNILSASTARDFSAVFSEYRVIGQHKGSDQKSGSAVSEVSGVSSESNPQRRRVTVISESVQLTPELAQQRADWERATRAGKALATTYTVQGWRQSNGDLWRHNLLVRVKDPVLDVDQDMLISKITYSLSGQGSLTTLEVAPPEVFEATPTKARSQAR</sequence>
<dbReference type="Gene3D" id="3.55.50.10">
    <property type="entry name" value="Baseplate protein-like domains"/>
    <property type="match status" value="1"/>
</dbReference>
<dbReference type="Gene3D" id="3.30.1920.10">
    <property type="entry name" value="Baseplate protein-like domains - 2 layer sandwich fold"/>
    <property type="match status" value="1"/>
</dbReference>
<dbReference type="STRING" id="50340.PF66_00452"/>
<dbReference type="InterPro" id="IPR023399">
    <property type="entry name" value="Baseplate-like_2-layer_sand"/>
</dbReference>
<dbReference type="Proteomes" id="UP000037931">
    <property type="component" value="Unassembled WGS sequence"/>
</dbReference>
<dbReference type="InterPro" id="IPR053982">
    <property type="entry name" value="Gp44/GpP-like_C"/>
</dbReference>
<dbReference type="SUPFAM" id="SSF69279">
    <property type="entry name" value="Phage tail proteins"/>
    <property type="match status" value="2"/>
</dbReference>
<feature type="region of interest" description="Disordered" evidence="1">
    <location>
        <begin position="218"/>
        <end position="242"/>
    </location>
</feature>
<comment type="caution">
    <text evidence="5">The sequence shown here is derived from an EMBL/GenBank/DDBJ whole genome shotgun (WGS) entry which is preliminary data.</text>
</comment>
<dbReference type="PATRIC" id="fig|50340.43.peg.2462"/>